<dbReference type="InterPro" id="IPR032256">
    <property type="entry name" value="DUF4829"/>
</dbReference>
<dbReference type="EMBL" id="VSSQ01101778">
    <property type="protein sequence ID" value="MPN43400.1"/>
    <property type="molecule type" value="Genomic_DNA"/>
</dbReference>
<reference evidence="2" key="1">
    <citation type="submission" date="2019-08" db="EMBL/GenBank/DDBJ databases">
        <authorList>
            <person name="Kucharzyk K."/>
            <person name="Murdoch R.W."/>
            <person name="Higgins S."/>
            <person name="Loffler F."/>
        </authorList>
    </citation>
    <scope>NUCLEOTIDE SEQUENCE</scope>
</reference>
<dbReference type="AlphaFoldDB" id="A0A645HX06"/>
<gene>
    <name evidence="2" type="ORF">SDC9_190959</name>
</gene>
<protein>
    <recommendedName>
        <fullName evidence="1">DUF4829 domain-containing protein</fullName>
    </recommendedName>
</protein>
<evidence type="ECO:0000313" key="2">
    <source>
        <dbReference type="EMBL" id="MPN43400.1"/>
    </source>
</evidence>
<proteinExistence type="predicted"/>
<comment type="caution">
    <text evidence="2">The sequence shown here is derived from an EMBL/GenBank/DDBJ whole genome shotgun (WGS) entry which is preliminary data.</text>
</comment>
<sequence length="162" mass="18264">MKGNNFEKVTGQTLYEWLADGIERDSVEKRLSELQPEQVIEEYFEALDQKDAKTAGYCISKKTLLGNLTANMLNDALFNERIGLPFTDVDIGAKSSFDNLKSAKLLKVELIDEPEENAKIFRVTVNLQYNKGMTIGNGEQSWDCGMVYESPQTGWKIEGFGH</sequence>
<feature type="domain" description="DUF4829" evidence="1">
    <location>
        <begin position="37"/>
        <end position="161"/>
    </location>
</feature>
<organism evidence="2">
    <name type="scientific">bioreactor metagenome</name>
    <dbReference type="NCBI Taxonomy" id="1076179"/>
    <lineage>
        <taxon>unclassified sequences</taxon>
        <taxon>metagenomes</taxon>
        <taxon>ecological metagenomes</taxon>
    </lineage>
</organism>
<accession>A0A645HX06</accession>
<dbReference type="Pfam" id="PF16111">
    <property type="entry name" value="DUF4829"/>
    <property type="match status" value="1"/>
</dbReference>
<evidence type="ECO:0000259" key="1">
    <source>
        <dbReference type="Pfam" id="PF16111"/>
    </source>
</evidence>
<name>A0A645HX06_9ZZZZ</name>